<comment type="caution">
    <text evidence="2">The sequence shown here is derived from an EMBL/GenBank/DDBJ whole genome shotgun (WGS) entry which is preliminary data.</text>
</comment>
<evidence type="ECO:0000256" key="1">
    <source>
        <dbReference type="SAM" id="MobiDB-lite"/>
    </source>
</evidence>
<sequence length="48" mass="4841">MAKDLGQHSSSVDMESGGVLHATDAGPEEALEYIVASTAFSMGSGGEL</sequence>
<evidence type="ECO:0000313" key="2">
    <source>
        <dbReference type="EMBL" id="MDP9890776.1"/>
    </source>
</evidence>
<name>A0ABT9RZW3_9MICC</name>
<gene>
    <name evidence="2" type="ORF">J2X98_004390</name>
</gene>
<dbReference type="RefSeq" id="WP_307312387.1">
    <property type="nucleotide sequence ID" value="NZ_JAUSRE010000037.1"/>
</dbReference>
<evidence type="ECO:0000313" key="3">
    <source>
        <dbReference type="Proteomes" id="UP001226577"/>
    </source>
</evidence>
<proteinExistence type="predicted"/>
<feature type="region of interest" description="Disordered" evidence="1">
    <location>
        <begin position="1"/>
        <end position="23"/>
    </location>
</feature>
<dbReference type="Proteomes" id="UP001226577">
    <property type="component" value="Unassembled WGS sequence"/>
</dbReference>
<reference evidence="2 3" key="1">
    <citation type="submission" date="2023-07" db="EMBL/GenBank/DDBJ databases">
        <title>Sorghum-associated microbial communities from plants grown in Nebraska, USA.</title>
        <authorList>
            <person name="Schachtman D."/>
        </authorList>
    </citation>
    <scope>NUCLEOTIDE SEQUENCE [LARGE SCALE GENOMIC DNA]</scope>
    <source>
        <strain evidence="2 3">CC222</strain>
    </source>
</reference>
<protein>
    <submittedName>
        <fullName evidence="2">Uncharacterized protein</fullName>
    </submittedName>
</protein>
<accession>A0ABT9RZW3</accession>
<keyword evidence="3" id="KW-1185">Reference proteome</keyword>
<dbReference type="EMBL" id="JAUSRE010000037">
    <property type="protein sequence ID" value="MDP9890776.1"/>
    <property type="molecule type" value="Genomic_DNA"/>
</dbReference>
<organism evidence="2 3">
    <name type="scientific">Pseudarthrobacter enclensis</name>
    <dbReference type="NCBI Taxonomy" id="993070"/>
    <lineage>
        <taxon>Bacteria</taxon>
        <taxon>Bacillati</taxon>
        <taxon>Actinomycetota</taxon>
        <taxon>Actinomycetes</taxon>
        <taxon>Micrococcales</taxon>
        <taxon>Micrococcaceae</taxon>
        <taxon>Pseudarthrobacter</taxon>
    </lineage>
</organism>